<reference evidence="1" key="1">
    <citation type="submission" date="2021-01" db="EMBL/GenBank/DDBJ databases">
        <authorList>
            <consortium name="Genoscope - CEA"/>
            <person name="William W."/>
        </authorList>
    </citation>
    <scope>NUCLEOTIDE SEQUENCE</scope>
</reference>
<dbReference type="OrthoDB" id="301195at2759"/>
<sequence>MSEESNSILSTIQYYKSKIKFPTFSKQYNEMNETQEQKELFFCNSKQRKEESYRQLKEWAQNRREVLDKNKALIEELVNICDYRIRLSGQYLQIVYKFFNEKYFHEQQYGQFLLTKPQPTLKQNPLSHQLYSNIGQAISTFEETNLKNCEKVSNFAHTISNQILKTEILSDLFDLDKKSDQILSCIIAQKKLLQQQYILSAQKLKAITDQFPQQLQNQRARKPIFDNPIQNEQQNQHIEQKQNQTIEDQNIEPSTIKVNDISEVLADDQLQVNNLSEQLKENQIDGTQSCVYQQENTDNSSNNSVQKQIDPQLLKDKHYFEMNNEGQKVYQSQTVPFSLPINRNFEQKQKQHQEVDLYKLIMSYTASQSYTIKLLNQLIEKVIQYWKHVTVIEQKRTKWAQESCQIYKEAIKDVHYMNVELPQFKMEVEDYYSFRNIFSDSCSSFENVKDQNEFCQSLIIKELGCQAARLLLVKEFKVNVVEKNSELPSILVLTIDKFVGCWLKYDDSTDAIDSPVLHYPISQISIQNIGNLLLEIIPSKNLLFLNISNGRQKSTIKFACIDDMEEFSTIIKN</sequence>
<gene>
    <name evidence="1" type="ORF">PSON_ATCC_30995.1.T1220183</name>
</gene>
<evidence type="ECO:0000313" key="2">
    <source>
        <dbReference type="Proteomes" id="UP000692954"/>
    </source>
</evidence>
<dbReference type="EMBL" id="CAJJDN010000122">
    <property type="protein sequence ID" value="CAD8119775.1"/>
    <property type="molecule type" value="Genomic_DNA"/>
</dbReference>
<keyword evidence="2" id="KW-1185">Reference proteome</keyword>
<accession>A0A8S1QXJ4</accession>
<proteinExistence type="predicted"/>
<protein>
    <submittedName>
        <fullName evidence="1">Uncharacterized protein</fullName>
    </submittedName>
</protein>
<comment type="caution">
    <text evidence="1">The sequence shown here is derived from an EMBL/GenBank/DDBJ whole genome shotgun (WGS) entry which is preliminary data.</text>
</comment>
<dbReference type="Proteomes" id="UP000692954">
    <property type="component" value="Unassembled WGS sequence"/>
</dbReference>
<name>A0A8S1QXJ4_9CILI</name>
<evidence type="ECO:0000313" key="1">
    <source>
        <dbReference type="EMBL" id="CAD8119775.1"/>
    </source>
</evidence>
<organism evidence="1 2">
    <name type="scientific">Paramecium sonneborni</name>
    <dbReference type="NCBI Taxonomy" id="65129"/>
    <lineage>
        <taxon>Eukaryota</taxon>
        <taxon>Sar</taxon>
        <taxon>Alveolata</taxon>
        <taxon>Ciliophora</taxon>
        <taxon>Intramacronucleata</taxon>
        <taxon>Oligohymenophorea</taxon>
        <taxon>Peniculida</taxon>
        <taxon>Parameciidae</taxon>
        <taxon>Paramecium</taxon>
    </lineage>
</organism>
<dbReference type="AlphaFoldDB" id="A0A8S1QXJ4"/>